<organism evidence="2 3">
    <name type="scientific">Listeria kieliensis</name>
    <dbReference type="NCBI Taxonomy" id="1621700"/>
    <lineage>
        <taxon>Bacteria</taxon>
        <taxon>Bacillati</taxon>
        <taxon>Bacillota</taxon>
        <taxon>Bacilli</taxon>
        <taxon>Bacillales</taxon>
        <taxon>Listeriaceae</taxon>
        <taxon>Listeria</taxon>
    </lineage>
</organism>
<comment type="caution">
    <text evidence="2">The sequence shown here is derived from an EMBL/GenBank/DDBJ whole genome shotgun (WGS) entry which is preliminary data.</text>
</comment>
<reference evidence="3" key="1">
    <citation type="submission" date="2015-04" db="EMBL/GenBank/DDBJ databases">
        <authorList>
            <person name="Schardt J."/>
            <person name="Mueller-Herbst S."/>
            <person name="Scherer S."/>
            <person name="Huptas C."/>
        </authorList>
    </citation>
    <scope>NUCLEOTIDE SEQUENCE [LARGE SCALE GENOMIC DNA]</scope>
    <source>
        <strain evidence="3">Kiel-L1</strain>
    </source>
</reference>
<sequence length="230" mass="27176">MYRKEIKKEATIEDIIQELEQNALNREQIQRRVYNKNEQIKEDYGRVIILKQGYVVKFMLVKNQARAVSFYVGEALVDFDRVFVSKEENQFTLKALSKCELISIEKQYFLDYLSIRPIFTEFILKKLTGQLHQFVVKMGINGKYQRDRVLIGLINAAYALGADQNEDFYEFPTVINHYFLADYCDLDATAFSKICKMLVDERLIFLKKRQIVIHLRKLRQAVKESQGIYM</sequence>
<dbReference type="InterPro" id="IPR014710">
    <property type="entry name" value="RmlC-like_jellyroll"/>
</dbReference>
<dbReference type="InterPro" id="IPR018490">
    <property type="entry name" value="cNMP-bd_dom_sf"/>
</dbReference>
<name>A0A3D8TPN0_9LIST</name>
<dbReference type="SUPFAM" id="SSF51206">
    <property type="entry name" value="cAMP-binding domain-like"/>
    <property type="match status" value="1"/>
</dbReference>
<dbReference type="Gene3D" id="2.60.120.10">
    <property type="entry name" value="Jelly Rolls"/>
    <property type="match status" value="1"/>
</dbReference>
<evidence type="ECO:0008006" key="4">
    <source>
        <dbReference type="Google" id="ProtNLM"/>
    </source>
</evidence>
<gene>
    <name evidence="2" type="ORF">UR08_07405</name>
</gene>
<evidence type="ECO:0000313" key="3">
    <source>
        <dbReference type="Proteomes" id="UP000257055"/>
    </source>
</evidence>
<dbReference type="InterPro" id="IPR036390">
    <property type="entry name" value="WH_DNA-bd_sf"/>
</dbReference>
<protein>
    <recommendedName>
        <fullName evidence="4">Crp/Fnr family transcriptional regulator</fullName>
    </recommendedName>
</protein>
<keyword evidence="1" id="KW-0010">Activator</keyword>
<dbReference type="RefSeq" id="WP_115753042.1">
    <property type="nucleotide sequence ID" value="NZ_LARY01000002.1"/>
</dbReference>
<dbReference type="Proteomes" id="UP000257055">
    <property type="component" value="Unassembled WGS sequence"/>
</dbReference>
<dbReference type="SUPFAM" id="SSF46785">
    <property type="entry name" value="Winged helix' DNA-binding domain"/>
    <property type="match status" value="1"/>
</dbReference>
<evidence type="ECO:0000313" key="2">
    <source>
        <dbReference type="EMBL" id="RDX00800.1"/>
    </source>
</evidence>
<accession>A0A3D8TPN0</accession>
<dbReference type="EMBL" id="LARY01000002">
    <property type="protein sequence ID" value="RDX00800.1"/>
    <property type="molecule type" value="Genomic_DNA"/>
</dbReference>
<keyword evidence="3" id="KW-1185">Reference proteome</keyword>
<evidence type="ECO:0000256" key="1">
    <source>
        <dbReference type="ARBA" id="ARBA00023159"/>
    </source>
</evidence>
<dbReference type="AlphaFoldDB" id="A0A3D8TPN0"/>
<proteinExistence type="predicted"/>